<dbReference type="PANTHER" id="PTHR33116">
    <property type="entry name" value="REVERSE TRANSCRIPTASE ZINC-BINDING DOMAIN-CONTAINING PROTEIN-RELATED-RELATED"/>
    <property type="match status" value="1"/>
</dbReference>
<dbReference type="PANTHER" id="PTHR33116:SF78">
    <property type="entry name" value="OS12G0587133 PROTEIN"/>
    <property type="match status" value="1"/>
</dbReference>
<gene>
    <name evidence="2" type="ORF">HanXRQr2_Chr17g0790771</name>
</gene>
<comment type="caution">
    <text evidence="2">The sequence shown here is derived from an EMBL/GenBank/DDBJ whole genome shotgun (WGS) entry which is preliminary data.</text>
</comment>
<dbReference type="EMBL" id="MNCJ02000332">
    <property type="protein sequence ID" value="KAF5754404.1"/>
    <property type="molecule type" value="Genomic_DNA"/>
</dbReference>
<protein>
    <submittedName>
        <fullName evidence="2">Reverse transcriptase zinc-binding domain-containing protein</fullName>
    </submittedName>
</protein>
<accession>A0A9K3GU25</accession>
<dbReference type="Pfam" id="PF13966">
    <property type="entry name" value="zf-RVT"/>
    <property type="match status" value="1"/>
</dbReference>
<sequence length="154" mass="17727">MFVWRAIEEKIASAVALRNRGINSLDTVCKTCGAAEESAAHILLRCNFAERTWELVTNWLKIPMVNVEGSLTDLLVETSEVQRSKGVRKAIYAVIIQTIWILWKTRNEKVFKGRQGKVQTVIEEIKEASYLGVKLRSKHGSLTRQEWWDFNVMF</sequence>
<feature type="domain" description="Reverse transcriptase zinc-binding" evidence="1">
    <location>
        <begin position="1"/>
        <end position="53"/>
    </location>
</feature>
<evidence type="ECO:0000313" key="3">
    <source>
        <dbReference type="Proteomes" id="UP000215914"/>
    </source>
</evidence>
<name>A0A9K3GU25_HELAN</name>
<dbReference type="AlphaFoldDB" id="A0A9K3GU25"/>
<dbReference type="Gramene" id="mRNA:HanXRQr2_Chr17g0790771">
    <property type="protein sequence ID" value="mRNA:HanXRQr2_Chr17g0790771"/>
    <property type="gene ID" value="HanXRQr2_Chr17g0790771"/>
</dbReference>
<keyword evidence="2" id="KW-0808">Transferase</keyword>
<proteinExistence type="predicted"/>
<evidence type="ECO:0000313" key="2">
    <source>
        <dbReference type="EMBL" id="KAF5754404.1"/>
    </source>
</evidence>
<reference evidence="2" key="2">
    <citation type="submission" date="2020-06" db="EMBL/GenBank/DDBJ databases">
        <title>Helianthus annuus Genome sequencing and assembly Release 2.</title>
        <authorList>
            <person name="Gouzy J."/>
            <person name="Langlade N."/>
            <person name="Munos S."/>
        </authorList>
    </citation>
    <scope>NUCLEOTIDE SEQUENCE</scope>
    <source>
        <tissue evidence="2">Leaves</tissue>
    </source>
</reference>
<dbReference type="Proteomes" id="UP000215914">
    <property type="component" value="Unassembled WGS sequence"/>
</dbReference>
<evidence type="ECO:0000259" key="1">
    <source>
        <dbReference type="Pfam" id="PF13966"/>
    </source>
</evidence>
<keyword evidence="2" id="KW-0695">RNA-directed DNA polymerase</keyword>
<keyword evidence="2" id="KW-0548">Nucleotidyltransferase</keyword>
<dbReference type="GO" id="GO:0003964">
    <property type="term" value="F:RNA-directed DNA polymerase activity"/>
    <property type="evidence" value="ECO:0007669"/>
    <property type="project" value="UniProtKB-KW"/>
</dbReference>
<dbReference type="InterPro" id="IPR026960">
    <property type="entry name" value="RVT-Znf"/>
</dbReference>
<reference evidence="2" key="1">
    <citation type="journal article" date="2017" name="Nature">
        <title>The sunflower genome provides insights into oil metabolism, flowering and Asterid evolution.</title>
        <authorList>
            <person name="Badouin H."/>
            <person name="Gouzy J."/>
            <person name="Grassa C.J."/>
            <person name="Murat F."/>
            <person name="Staton S.E."/>
            <person name="Cottret L."/>
            <person name="Lelandais-Briere C."/>
            <person name="Owens G.L."/>
            <person name="Carrere S."/>
            <person name="Mayjonade B."/>
            <person name="Legrand L."/>
            <person name="Gill N."/>
            <person name="Kane N.C."/>
            <person name="Bowers J.E."/>
            <person name="Hubner S."/>
            <person name="Bellec A."/>
            <person name="Berard A."/>
            <person name="Berges H."/>
            <person name="Blanchet N."/>
            <person name="Boniface M.C."/>
            <person name="Brunel D."/>
            <person name="Catrice O."/>
            <person name="Chaidir N."/>
            <person name="Claudel C."/>
            <person name="Donnadieu C."/>
            <person name="Faraut T."/>
            <person name="Fievet G."/>
            <person name="Helmstetter N."/>
            <person name="King M."/>
            <person name="Knapp S.J."/>
            <person name="Lai Z."/>
            <person name="Le Paslier M.C."/>
            <person name="Lippi Y."/>
            <person name="Lorenzon L."/>
            <person name="Mandel J.R."/>
            <person name="Marage G."/>
            <person name="Marchand G."/>
            <person name="Marquand E."/>
            <person name="Bret-Mestries E."/>
            <person name="Morien E."/>
            <person name="Nambeesan S."/>
            <person name="Nguyen T."/>
            <person name="Pegot-Espagnet P."/>
            <person name="Pouilly N."/>
            <person name="Raftis F."/>
            <person name="Sallet E."/>
            <person name="Schiex T."/>
            <person name="Thomas J."/>
            <person name="Vandecasteele C."/>
            <person name="Vares D."/>
            <person name="Vear F."/>
            <person name="Vautrin S."/>
            <person name="Crespi M."/>
            <person name="Mangin B."/>
            <person name="Burke J.M."/>
            <person name="Salse J."/>
            <person name="Munos S."/>
            <person name="Vincourt P."/>
            <person name="Rieseberg L.H."/>
            <person name="Langlade N.B."/>
        </authorList>
    </citation>
    <scope>NUCLEOTIDE SEQUENCE</scope>
    <source>
        <tissue evidence="2">Leaves</tissue>
    </source>
</reference>
<keyword evidence="3" id="KW-1185">Reference proteome</keyword>
<organism evidence="2 3">
    <name type="scientific">Helianthus annuus</name>
    <name type="common">Common sunflower</name>
    <dbReference type="NCBI Taxonomy" id="4232"/>
    <lineage>
        <taxon>Eukaryota</taxon>
        <taxon>Viridiplantae</taxon>
        <taxon>Streptophyta</taxon>
        <taxon>Embryophyta</taxon>
        <taxon>Tracheophyta</taxon>
        <taxon>Spermatophyta</taxon>
        <taxon>Magnoliopsida</taxon>
        <taxon>eudicotyledons</taxon>
        <taxon>Gunneridae</taxon>
        <taxon>Pentapetalae</taxon>
        <taxon>asterids</taxon>
        <taxon>campanulids</taxon>
        <taxon>Asterales</taxon>
        <taxon>Asteraceae</taxon>
        <taxon>Asteroideae</taxon>
        <taxon>Heliantheae alliance</taxon>
        <taxon>Heliantheae</taxon>
        <taxon>Helianthus</taxon>
    </lineage>
</organism>